<evidence type="ECO:0000313" key="2">
    <source>
        <dbReference type="EMBL" id="BAU48920.1"/>
    </source>
</evidence>
<dbReference type="Gene3D" id="3.40.50.2000">
    <property type="entry name" value="Glycogen Phosphorylase B"/>
    <property type="match status" value="2"/>
</dbReference>
<dbReference type="KEGG" id="sva:SVA_2370"/>
<dbReference type="GO" id="GO:0004805">
    <property type="term" value="F:trehalose-phosphatase activity"/>
    <property type="evidence" value="ECO:0007669"/>
    <property type="project" value="TreeGrafter"/>
</dbReference>
<dbReference type="AlphaFoldDB" id="A0A1B4V5U6"/>
<keyword evidence="3" id="KW-1185">Reference proteome</keyword>
<dbReference type="Proteomes" id="UP000218899">
    <property type="component" value="Chromosome"/>
</dbReference>
<dbReference type="Pfam" id="PF00982">
    <property type="entry name" value="Glyco_transf_20"/>
    <property type="match status" value="1"/>
</dbReference>
<comment type="similarity">
    <text evidence="1">Belongs to the glycosyltransferase 20 family.</text>
</comment>
<dbReference type="RefSeq" id="WP_096461383.1">
    <property type="nucleotide sequence ID" value="NZ_AP014936.1"/>
</dbReference>
<dbReference type="OrthoDB" id="9815690at2"/>
<protein>
    <submittedName>
        <fullName evidence="2">Alpha,alpha-trehalose-phosphate synthase</fullName>
    </submittedName>
</protein>
<evidence type="ECO:0000313" key="3">
    <source>
        <dbReference type="Proteomes" id="UP000218899"/>
    </source>
</evidence>
<dbReference type="GO" id="GO:0005829">
    <property type="term" value="C:cytosol"/>
    <property type="evidence" value="ECO:0007669"/>
    <property type="project" value="TreeGrafter"/>
</dbReference>
<gene>
    <name evidence="2" type="ORF">SVA_2370</name>
</gene>
<dbReference type="PANTHER" id="PTHR10788">
    <property type="entry name" value="TREHALOSE-6-PHOSPHATE SYNTHASE"/>
    <property type="match status" value="1"/>
</dbReference>
<dbReference type="GO" id="GO:0005992">
    <property type="term" value="P:trehalose biosynthetic process"/>
    <property type="evidence" value="ECO:0007669"/>
    <property type="project" value="InterPro"/>
</dbReference>
<dbReference type="EMBL" id="AP014936">
    <property type="protein sequence ID" value="BAU48920.1"/>
    <property type="molecule type" value="Genomic_DNA"/>
</dbReference>
<dbReference type="CDD" id="cd03788">
    <property type="entry name" value="GT20_TPS"/>
    <property type="match status" value="1"/>
</dbReference>
<accession>A0A1B4V5U6</accession>
<dbReference type="PANTHER" id="PTHR10788:SF106">
    <property type="entry name" value="BCDNA.GH08860"/>
    <property type="match status" value="1"/>
</dbReference>
<dbReference type="SUPFAM" id="SSF53756">
    <property type="entry name" value="UDP-Glycosyltransferase/glycogen phosphorylase"/>
    <property type="match status" value="1"/>
</dbReference>
<dbReference type="InterPro" id="IPR001830">
    <property type="entry name" value="Glyco_trans_20"/>
</dbReference>
<dbReference type="GO" id="GO:0003825">
    <property type="term" value="F:alpha,alpha-trehalose-phosphate synthase (UDP-forming) activity"/>
    <property type="evidence" value="ECO:0007669"/>
    <property type="project" value="TreeGrafter"/>
</dbReference>
<name>A0A1B4V5U6_9GAMM</name>
<evidence type="ECO:0000256" key="1">
    <source>
        <dbReference type="ARBA" id="ARBA00008799"/>
    </source>
</evidence>
<organism evidence="2 3">
    <name type="scientific">Sulfurifustis variabilis</name>
    <dbReference type="NCBI Taxonomy" id="1675686"/>
    <lineage>
        <taxon>Bacteria</taxon>
        <taxon>Pseudomonadati</taxon>
        <taxon>Pseudomonadota</taxon>
        <taxon>Gammaproteobacteria</taxon>
        <taxon>Acidiferrobacterales</taxon>
        <taxon>Acidiferrobacteraceae</taxon>
        <taxon>Sulfurifustis</taxon>
    </lineage>
</organism>
<reference evidence="2 3" key="1">
    <citation type="submission" date="2015-08" db="EMBL/GenBank/DDBJ databases">
        <title>Complete genome sequence of Sulfurifustis variabilis.</title>
        <authorList>
            <person name="Miura A."/>
            <person name="Kojima H."/>
            <person name="Fukui M."/>
        </authorList>
    </citation>
    <scope>NUCLEOTIDE SEQUENCE [LARGE SCALE GENOMIC DNA]</scope>
    <source>
        <strain evidence="3">skN76</strain>
    </source>
</reference>
<proteinExistence type="inferred from homology"/>
<sequence length="498" mass="57042">MPLPARKERLVVVSNRLPFILAKGEDGEWRITPGAGGLVTALLPVLRDRGGVWIGWPGAHANVEEVRHAFTSSEAGYTLVPVVLTPEEVHKFYQGFSNEIIWPLFHDLQSHCNFDPSYWRVYQEVNRKFARAVLDESQPGDFIWVHDYQLINVAAELRGRGVSSRIGFFLHTPFPSLDIYLKLPWRFQLLRALLEYDVIGFQTLRDRRNFIQCVRALVKDAGIHGKGQVMLARMNGREVRLGVFPISIDYDAYAREAGSPAIAEKGAQLRQLLPNRQLILGVDRLDYTKAIPDRLEAFGAALARYPELHQRVTLIQVVVPSREDIPRYHELRTRIEQIVGRINGRFTQPGGWVPIHYVFQNLSRKELIAYYRAAQIALVTPLKDGMNLVAKEYCACSTDEDSVLILSEFAGAAAQLQHWALLVNPYDIEGTAEAIVAAFRMPLDERRWRMRRMRRSIRTYDVFWWVDAFLRAAIEKDLSAFPLMEDYLPRANHEVGLR</sequence>